<sequence length="80" mass="8799">MRTIECTPTWRGLLPFLIERAAKGDKGPWSELERLADFGDQGGAQLERLSLALRALADAVRADKQYEALVQAADEALKAD</sequence>
<gene>
    <name evidence="1" type="ORF">AWB80_02901</name>
</gene>
<proteinExistence type="predicted"/>
<comment type="caution">
    <text evidence="1">The sequence shown here is derived from an EMBL/GenBank/DDBJ whole genome shotgun (WGS) entry which is preliminary data.</text>
</comment>
<keyword evidence="2" id="KW-1185">Reference proteome</keyword>
<dbReference type="AlphaFoldDB" id="A0A158B0D4"/>
<dbReference type="EMBL" id="FCOE02000008">
    <property type="protein sequence ID" value="SAK63681.1"/>
    <property type="molecule type" value="Genomic_DNA"/>
</dbReference>
<protein>
    <submittedName>
        <fullName evidence="1">Uncharacterized protein</fullName>
    </submittedName>
</protein>
<dbReference type="RefSeq" id="WP_061175369.1">
    <property type="nucleotide sequence ID" value="NZ_FCOE02000008.1"/>
</dbReference>
<accession>A0A158B0D4</accession>
<dbReference type="STRING" id="1777141.AWB80_02901"/>
<evidence type="ECO:0000313" key="2">
    <source>
        <dbReference type="Proteomes" id="UP000054911"/>
    </source>
</evidence>
<evidence type="ECO:0000313" key="1">
    <source>
        <dbReference type="EMBL" id="SAK63681.1"/>
    </source>
</evidence>
<reference evidence="1" key="1">
    <citation type="submission" date="2016-01" db="EMBL/GenBank/DDBJ databases">
        <authorList>
            <person name="Peeters C."/>
        </authorList>
    </citation>
    <scope>NUCLEOTIDE SEQUENCE [LARGE SCALE GENOMIC DNA]</scope>
    <source>
        <strain evidence="1">LMG 29323</strain>
    </source>
</reference>
<name>A0A158B0D4_9BURK</name>
<dbReference type="Proteomes" id="UP000054911">
    <property type="component" value="Unassembled WGS sequence"/>
</dbReference>
<organism evidence="1 2">
    <name type="scientific">Caballeronia pedi</name>
    <dbReference type="NCBI Taxonomy" id="1777141"/>
    <lineage>
        <taxon>Bacteria</taxon>
        <taxon>Pseudomonadati</taxon>
        <taxon>Pseudomonadota</taxon>
        <taxon>Betaproteobacteria</taxon>
        <taxon>Burkholderiales</taxon>
        <taxon>Burkholderiaceae</taxon>
        <taxon>Caballeronia</taxon>
    </lineage>
</organism>